<reference evidence="3" key="1">
    <citation type="journal article" date="2020" name="Biotechnol. Biofuels">
        <title>New insights from the biogas microbiome by comprehensive genome-resolved metagenomics of nearly 1600 species originating from multiple anaerobic digesters.</title>
        <authorList>
            <person name="Campanaro S."/>
            <person name="Treu L."/>
            <person name="Rodriguez-R L.M."/>
            <person name="Kovalovszki A."/>
            <person name="Ziels R.M."/>
            <person name="Maus I."/>
            <person name="Zhu X."/>
            <person name="Kougias P.G."/>
            <person name="Basile A."/>
            <person name="Luo G."/>
            <person name="Schluter A."/>
            <person name="Konstantinidis K.T."/>
            <person name="Angelidaki I."/>
        </authorList>
    </citation>
    <scope>NUCLEOTIDE SEQUENCE</scope>
    <source>
        <strain evidence="3">AS01afH2WH_6</strain>
    </source>
</reference>
<feature type="region of interest" description="Disordered" evidence="1">
    <location>
        <begin position="203"/>
        <end position="240"/>
    </location>
</feature>
<reference evidence="3" key="2">
    <citation type="submission" date="2020-01" db="EMBL/GenBank/DDBJ databases">
        <authorList>
            <person name="Campanaro S."/>
        </authorList>
    </citation>
    <scope>NUCLEOTIDE SEQUENCE</scope>
    <source>
        <strain evidence="3">AS01afH2WH_6</strain>
    </source>
</reference>
<organism evidence="3 4">
    <name type="scientific">Bifidobacterium crudilactis</name>
    <dbReference type="NCBI Taxonomy" id="327277"/>
    <lineage>
        <taxon>Bacteria</taxon>
        <taxon>Bacillati</taxon>
        <taxon>Actinomycetota</taxon>
        <taxon>Actinomycetes</taxon>
        <taxon>Bifidobacteriales</taxon>
        <taxon>Bifidobacteriaceae</taxon>
        <taxon>Bifidobacterium</taxon>
    </lineage>
</organism>
<feature type="region of interest" description="Disordered" evidence="1">
    <location>
        <begin position="342"/>
        <end position="365"/>
    </location>
</feature>
<accession>A0A971ID86</accession>
<comment type="caution">
    <text evidence="3">The sequence shown here is derived from an EMBL/GenBank/DDBJ whole genome shotgun (WGS) entry which is preliminary data.</text>
</comment>
<evidence type="ECO:0000256" key="1">
    <source>
        <dbReference type="SAM" id="MobiDB-lite"/>
    </source>
</evidence>
<dbReference type="EMBL" id="JAAXZR010000020">
    <property type="protein sequence ID" value="NLT79747.1"/>
    <property type="molecule type" value="Genomic_DNA"/>
</dbReference>
<gene>
    <name evidence="3" type="ORF">GXW98_05645</name>
</gene>
<sequence length="365" mass="41168">MGQADNKYQVFISSTYDDLREERNLVISSLWRTQYLPAAMEYFPATGTSQLEYINNILDSTDAYVLILAGMYGSLTDSGISYTEAEFNLAIKKKIPVLAFVYSDLSQLKVEKLEKDPVKREKLDRFRERVLRRKLVSTWTSSNELALNVITSLSAASLTGGWTRGAATASNAKYASVLEENSRLLRELEASATRVSTLEEQLKSAQLSDTGNDPESSKSSVLLTIEPRDRKSPEWDQPQRQSYRMSIDDIMLYWGPELISYSAQEEAFFDLASIVAEIIHAPRQTDKYNLSLRSRNELKANLSARGLIELHSDYDNFNEQTIRGISLTQTGQAYIRQLISPNAPTDESETSHPQNDSDSRAEPVF</sequence>
<feature type="compositionally biased region" description="Basic and acidic residues" evidence="1">
    <location>
        <begin position="355"/>
        <end position="365"/>
    </location>
</feature>
<feature type="domain" description="DUF4062" evidence="2">
    <location>
        <begin position="9"/>
        <end position="90"/>
    </location>
</feature>
<feature type="compositionally biased region" description="Polar residues" evidence="1">
    <location>
        <begin position="203"/>
        <end position="222"/>
    </location>
</feature>
<dbReference type="AlphaFoldDB" id="A0A971ID86"/>
<dbReference type="Proteomes" id="UP000767327">
    <property type="component" value="Unassembled WGS sequence"/>
</dbReference>
<dbReference type="InterPro" id="IPR025139">
    <property type="entry name" value="DUF4062"/>
</dbReference>
<feature type="compositionally biased region" description="Polar residues" evidence="1">
    <location>
        <begin position="342"/>
        <end position="354"/>
    </location>
</feature>
<evidence type="ECO:0000259" key="2">
    <source>
        <dbReference type="Pfam" id="PF13271"/>
    </source>
</evidence>
<dbReference type="Pfam" id="PF13271">
    <property type="entry name" value="DUF4062"/>
    <property type="match status" value="1"/>
</dbReference>
<name>A0A971ID86_9BIFI</name>
<protein>
    <submittedName>
        <fullName evidence="3">DUF4062 domain-containing protein</fullName>
    </submittedName>
</protein>
<dbReference type="RefSeq" id="WP_273173704.1">
    <property type="nucleotide sequence ID" value="NZ_JAAXZR010000020.1"/>
</dbReference>
<evidence type="ECO:0000313" key="3">
    <source>
        <dbReference type="EMBL" id="NLT79747.1"/>
    </source>
</evidence>
<proteinExistence type="predicted"/>
<evidence type="ECO:0000313" key="4">
    <source>
        <dbReference type="Proteomes" id="UP000767327"/>
    </source>
</evidence>